<keyword evidence="3" id="KW-0238">DNA-binding</keyword>
<keyword evidence="9" id="KW-1185">Reference proteome</keyword>
<dbReference type="InterPro" id="IPR036388">
    <property type="entry name" value="WH-like_DNA-bd_sf"/>
</dbReference>
<keyword evidence="8" id="KW-0346">Stress response</keyword>
<dbReference type="InterPro" id="IPR000232">
    <property type="entry name" value="HSF_DNA-bd"/>
</dbReference>
<feature type="compositionally biased region" description="Polar residues" evidence="6">
    <location>
        <begin position="228"/>
        <end position="242"/>
    </location>
</feature>
<dbReference type="PRINTS" id="PR00056">
    <property type="entry name" value="HSFDOMAIN"/>
</dbReference>
<organism evidence="8 9">
    <name type="scientific">Marasmiellus scandens</name>
    <dbReference type="NCBI Taxonomy" id="2682957"/>
    <lineage>
        <taxon>Eukaryota</taxon>
        <taxon>Fungi</taxon>
        <taxon>Dikarya</taxon>
        <taxon>Basidiomycota</taxon>
        <taxon>Agaricomycotina</taxon>
        <taxon>Agaricomycetes</taxon>
        <taxon>Agaricomycetidae</taxon>
        <taxon>Agaricales</taxon>
        <taxon>Marasmiineae</taxon>
        <taxon>Omphalotaceae</taxon>
        <taxon>Marasmiellus</taxon>
    </lineage>
</organism>
<feature type="region of interest" description="Disordered" evidence="6">
    <location>
        <begin position="564"/>
        <end position="623"/>
    </location>
</feature>
<comment type="caution">
    <text evidence="8">The sequence shown here is derived from an EMBL/GenBank/DDBJ whole genome shotgun (WGS) entry which is preliminary data.</text>
</comment>
<dbReference type="PANTHER" id="PTHR10015">
    <property type="entry name" value="HEAT SHOCK TRANSCRIPTION FACTOR"/>
    <property type="match status" value="1"/>
</dbReference>
<feature type="region of interest" description="Disordered" evidence="6">
    <location>
        <begin position="228"/>
        <end position="248"/>
    </location>
</feature>
<evidence type="ECO:0000313" key="8">
    <source>
        <dbReference type="EMBL" id="KAK7470554.1"/>
    </source>
</evidence>
<comment type="similarity">
    <text evidence="2 5">Belongs to the HSF family.</text>
</comment>
<evidence type="ECO:0000256" key="3">
    <source>
        <dbReference type="ARBA" id="ARBA00023125"/>
    </source>
</evidence>
<evidence type="ECO:0000313" key="9">
    <source>
        <dbReference type="Proteomes" id="UP001498398"/>
    </source>
</evidence>
<feature type="domain" description="HSF-type DNA-binding" evidence="7">
    <location>
        <begin position="23"/>
        <end position="128"/>
    </location>
</feature>
<gene>
    <name evidence="8" type="primary">CTA8</name>
    <name evidence="8" type="ORF">VKT23_001978</name>
</gene>
<accession>A0ABR1K3B4</accession>
<feature type="region of interest" description="Disordered" evidence="6">
    <location>
        <begin position="290"/>
        <end position="314"/>
    </location>
</feature>
<reference evidence="8 9" key="1">
    <citation type="submission" date="2024-01" db="EMBL/GenBank/DDBJ databases">
        <title>A draft genome for the cacao thread blight pathogen Marasmiellus scandens.</title>
        <authorList>
            <person name="Baruah I.K."/>
            <person name="Leung J."/>
            <person name="Bukari Y."/>
            <person name="Amoako-Attah I."/>
            <person name="Meinhardt L.W."/>
            <person name="Bailey B.A."/>
            <person name="Cohen S.P."/>
        </authorList>
    </citation>
    <scope>NUCLEOTIDE SEQUENCE [LARGE SCALE GENOMIC DNA]</scope>
    <source>
        <strain evidence="8 9">GH-19</strain>
    </source>
</reference>
<dbReference type="Pfam" id="PF00447">
    <property type="entry name" value="HSF_DNA-bind"/>
    <property type="match status" value="1"/>
</dbReference>
<proteinExistence type="inferred from homology"/>
<name>A0ABR1K3B4_9AGAR</name>
<dbReference type="SMART" id="SM00415">
    <property type="entry name" value="HSF"/>
    <property type="match status" value="1"/>
</dbReference>
<dbReference type="SUPFAM" id="SSF46785">
    <property type="entry name" value="Winged helix' DNA-binding domain"/>
    <property type="match status" value="1"/>
</dbReference>
<evidence type="ECO:0000256" key="5">
    <source>
        <dbReference type="RuleBase" id="RU004020"/>
    </source>
</evidence>
<keyword evidence="4" id="KW-0539">Nucleus</keyword>
<evidence type="ECO:0000256" key="4">
    <source>
        <dbReference type="ARBA" id="ARBA00023242"/>
    </source>
</evidence>
<dbReference type="Proteomes" id="UP001498398">
    <property type="component" value="Unassembled WGS sequence"/>
</dbReference>
<comment type="subcellular location">
    <subcellularLocation>
        <location evidence="1">Nucleus</location>
    </subcellularLocation>
</comment>
<feature type="compositionally biased region" description="Polar residues" evidence="6">
    <location>
        <begin position="294"/>
        <end position="314"/>
    </location>
</feature>
<dbReference type="PANTHER" id="PTHR10015:SF427">
    <property type="entry name" value="HEAT SHOCK FACTOR PROTEIN"/>
    <property type="match status" value="1"/>
</dbReference>
<protein>
    <submittedName>
        <fullName evidence="8">Heat shock transcription factor</fullName>
    </submittedName>
</protein>
<dbReference type="EMBL" id="JBANRG010000002">
    <property type="protein sequence ID" value="KAK7470554.1"/>
    <property type="molecule type" value="Genomic_DNA"/>
</dbReference>
<evidence type="ECO:0000259" key="7">
    <source>
        <dbReference type="SMART" id="SM00415"/>
    </source>
</evidence>
<evidence type="ECO:0000256" key="6">
    <source>
        <dbReference type="SAM" id="MobiDB-lite"/>
    </source>
</evidence>
<dbReference type="InterPro" id="IPR036390">
    <property type="entry name" value="WH_DNA-bd_sf"/>
</dbReference>
<evidence type="ECO:0000256" key="1">
    <source>
        <dbReference type="ARBA" id="ARBA00004123"/>
    </source>
</evidence>
<dbReference type="Gene3D" id="1.10.10.10">
    <property type="entry name" value="Winged helix-like DNA-binding domain superfamily/Winged helix DNA-binding domain"/>
    <property type="match status" value="1"/>
</dbReference>
<sequence length="623" mass="67895">MANKRQVAALTSSSYGSSNINTRVPMFLQKLYKIVSDPSTNDVICWSDSGDSFFVHDHERLAKEHLGNWFKHNKFASFVRQLNMYGFHKIPHLQQGVLRSDSDAEHSQFAHPDFHRGQEDRLIFIERKKQAGSSREQGVVDFPANSQANSASQNGLPSNQPLDMHSIIAGIAAIRRHQTNISAELTELKRSNQLLWQESMEARTRHQKQQDTINRIVKFLAGIFGQATNGNRDKNQGSSPSHSVVPGTRLMIEDSKRDNVPKVGIVEIQDEDNISPVEVLSRETSPFVTIDTPADSTATRGFSPASPMNSDMSSFPATTPRIDLGTPQLEYPTSPVDATLTGNNSIISTQPRYATSGISNDNNVPPFSPSHSPITDERLQEALSRLSPGDLQQFIASLSQMPGMEDNAGDGNNQLSQLGPNQLTPFKGNPFELGNYPSSNDLNAGGTANDDSLISFDSPLQIEQNWAASTDIEKDVSNVNAGIDSLMQTLGLDPSAFLNAENFGDGTDHNVDATALLDPSLTTGNGPVHPSTMPANSDEIFHSFLNTFSTDSSHSPNLVADSPATTFLDEPPPVNKVSPAVGIPNTQLLDTSDKSRKRKSDAATDVATKLQLPTSKAKRRKDK</sequence>
<evidence type="ECO:0000256" key="2">
    <source>
        <dbReference type="ARBA" id="ARBA00006403"/>
    </source>
</evidence>